<dbReference type="EMBL" id="JBHSJF010000006">
    <property type="protein sequence ID" value="MFC5067799.1"/>
    <property type="molecule type" value="Genomic_DNA"/>
</dbReference>
<sequence length="57" mass="6208">MTIAQVLAAYDSFTRKLASGRRAMGIDSRNIRTETTGFVLGGEAWPGAIPVRVSVRR</sequence>
<organism evidence="1 2">
    <name type="scientific">Flaviflagellibacter deserti</name>
    <dbReference type="NCBI Taxonomy" id="2267266"/>
    <lineage>
        <taxon>Bacteria</taxon>
        <taxon>Pseudomonadati</taxon>
        <taxon>Pseudomonadota</taxon>
        <taxon>Alphaproteobacteria</taxon>
        <taxon>Hyphomicrobiales</taxon>
        <taxon>Flaviflagellibacter</taxon>
    </lineage>
</organism>
<name>A0ABV9Z2L2_9HYPH</name>
<dbReference type="RefSeq" id="WP_162799638.1">
    <property type="nucleotide sequence ID" value="NZ_JBHSJF010000006.1"/>
</dbReference>
<keyword evidence="2" id="KW-1185">Reference proteome</keyword>
<comment type="caution">
    <text evidence="1">The sequence shown here is derived from an EMBL/GenBank/DDBJ whole genome shotgun (WGS) entry which is preliminary data.</text>
</comment>
<dbReference type="Proteomes" id="UP001595796">
    <property type="component" value="Unassembled WGS sequence"/>
</dbReference>
<gene>
    <name evidence="1" type="ORF">ACFPFW_07185</name>
</gene>
<evidence type="ECO:0000313" key="2">
    <source>
        <dbReference type="Proteomes" id="UP001595796"/>
    </source>
</evidence>
<accession>A0ABV9Z2L2</accession>
<evidence type="ECO:0000313" key="1">
    <source>
        <dbReference type="EMBL" id="MFC5067799.1"/>
    </source>
</evidence>
<proteinExistence type="predicted"/>
<reference evidence="2" key="1">
    <citation type="journal article" date="2019" name="Int. J. Syst. Evol. Microbiol.">
        <title>The Global Catalogue of Microorganisms (GCM) 10K type strain sequencing project: providing services to taxonomists for standard genome sequencing and annotation.</title>
        <authorList>
            <consortium name="The Broad Institute Genomics Platform"/>
            <consortium name="The Broad Institute Genome Sequencing Center for Infectious Disease"/>
            <person name="Wu L."/>
            <person name="Ma J."/>
        </authorList>
    </citation>
    <scope>NUCLEOTIDE SEQUENCE [LARGE SCALE GENOMIC DNA]</scope>
    <source>
        <strain evidence="2">CGMCC 1.16444</strain>
    </source>
</reference>
<protein>
    <submittedName>
        <fullName evidence="1">Uncharacterized protein</fullName>
    </submittedName>
</protein>